<reference evidence="1 2" key="1">
    <citation type="journal article" date="2021" name="Hortic Res">
        <title>High-quality reference genome and annotation aids understanding of berry development for evergreen blueberry (Vaccinium darrowii).</title>
        <authorList>
            <person name="Yu J."/>
            <person name="Hulse-Kemp A.M."/>
            <person name="Babiker E."/>
            <person name="Staton M."/>
        </authorList>
    </citation>
    <scope>NUCLEOTIDE SEQUENCE [LARGE SCALE GENOMIC DNA]</scope>
    <source>
        <strain evidence="2">cv. NJ 8807/NJ 8810</strain>
        <tissue evidence="1">Young leaf</tissue>
    </source>
</reference>
<accession>A0ACB7WZQ3</accession>
<sequence length="535" mass="57931">MAGRKHEENGFSGETLKPMPAFDPPAPAKPKRNKFAIACAILASMTSVLLGYDIGVMSGAGIFIKEDLKISDVQLEVLMGVLNLYSLFGSFAAGRTSDWIGRRYTIVFASAIFFAGALLMGFATNYAFLMVGRFVAGIAVGYALMIAPVYVAELSPASTRGFLTSFAEVFINVGILLGYVSNVAFSKLPIHLGWRFMLGVGAVPSVFIAAAIIVMPESPRWLVLQGRLGDAKKVLDKTSDSKQEAQDRLADIKEAAGISPDCNDDVVPVPKRSHGEGVWKELLIRPKPAVLHILIAGVGLQFFQQASGIDAVVLYSPKIFQKAGITNKSHLLLATVAVGFVKLASILVATFFIDRIGRRKLLLSSIGGMIVSLAVLAISLTIVDHFKEEKLMWAVTLAIVSVLTYVSTFSLGMGPVGWVYLAEVFPLRLRAQGTGMGVAMQRVMSGVISMTFLSLSKAVTIGGAFFIFMAMAMIGCLFIYTLLPETQGKTLEELQDLFGTFFKWRSTMRELEKNKPFNRDDGNGNGQVQLGERHG</sequence>
<protein>
    <submittedName>
        <fullName evidence="1">Uncharacterized protein</fullName>
    </submittedName>
</protein>
<evidence type="ECO:0000313" key="2">
    <source>
        <dbReference type="Proteomes" id="UP000828048"/>
    </source>
</evidence>
<dbReference type="EMBL" id="CM037152">
    <property type="protein sequence ID" value="KAH7833891.1"/>
    <property type="molecule type" value="Genomic_DNA"/>
</dbReference>
<gene>
    <name evidence="1" type="ORF">Vadar_010803</name>
</gene>
<evidence type="ECO:0000313" key="1">
    <source>
        <dbReference type="EMBL" id="KAH7833891.1"/>
    </source>
</evidence>
<keyword evidence="2" id="KW-1185">Reference proteome</keyword>
<dbReference type="Proteomes" id="UP000828048">
    <property type="component" value="Chromosome 2"/>
</dbReference>
<name>A0ACB7WZQ3_9ERIC</name>
<proteinExistence type="predicted"/>
<organism evidence="1 2">
    <name type="scientific">Vaccinium darrowii</name>
    <dbReference type="NCBI Taxonomy" id="229202"/>
    <lineage>
        <taxon>Eukaryota</taxon>
        <taxon>Viridiplantae</taxon>
        <taxon>Streptophyta</taxon>
        <taxon>Embryophyta</taxon>
        <taxon>Tracheophyta</taxon>
        <taxon>Spermatophyta</taxon>
        <taxon>Magnoliopsida</taxon>
        <taxon>eudicotyledons</taxon>
        <taxon>Gunneridae</taxon>
        <taxon>Pentapetalae</taxon>
        <taxon>asterids</taxon>
        <taxon>Ericales</taxon>
        <taxon>Ericaceae</taxon>
        <taxon>Vaccinioideae</taxon>
        <taxon>Vaccinieae</taxon>
        <taxon>Vaccinium</taxon>
    </lineage>
</organism>
<comment type="caution">
    <text evidence="1">The sequence shown here is derived from an EMBL/GenBank/DDBJ whole genome shotgun (WGS) entry which is preliminary data.</text>
</comment>